<evidence type="ECO:0000313" key="1">
    <source>
        <dbReference type="EMBL" id="KKL95485.1"/>
    </source>
</evidence>
<dbReference type="EMBL" id="LAZR01018665">
    <property type="protein sequence ID" value="KKL95485.1"/>
    <property type="molecule type" value="Genomic_DNA"/>
</dbReference>
<gene>
    <name evidence="1" type="ORF">LCGC14_1854100</name>
</gene>
<protein>
    <submittedName>
        <fullName evidence="1">Uncharacterized protein</fullName>
    </submittedName>
</protein>
<dbReference type="SUPFAM" id="SSF49899">
    <property type="entry name" value="Concanavalin A-like lectins/glucanases"/>
    <property type="match status" value="1"/>
</dbReference>
<name>A0A0F9IP16_9ZZZZ</name>
<dbReference type="InterPro" id="IPR013320">
    <property type="entry name" value="ConA-like_dom_sf"/>
</dbReference>
<feature type="non-terminal residue" evidence="1">
    <location>
        <position position="1"/>
    </location>
</feature>
<comment type="caution">
    <text evidence="1">The sequence shown here is derived from an EMBL/GenBank/DDBJ whole genome shotgun (WGS) entry which is preliminary data.</text>
</comment>
<proteinExistence type="predicted"/>
<accession>A0A0F9IP16</accession>
<organism evidence="1">
    <name type="scientific">marine sediment metagenome</name>
    <dbReference type="NCBI Taxonomy" id="412755"/>
    <lineage>
        <taxon>unclassified sequences</taxon>
        <taxon>metagenomes</taxon>
        <taxon>ecological metagenomes</taxon>
    </lineage>
</organism>
<dbReference type="AlphaFoldDB" id="A0A0F9IP16"/>
<reference evidence="1" key="1">
    <citation type="journal article" date="2015" name="Nature">
        <title>Complex archaea that bridge the gap between prokaryotes and eukaryotes.</title>
        <authorList>
            <person name="Spang A."/>
            <person name="Saw J.H."/>
            <person name="Jorgensen S.L."/>
            <person name="Zaremba-Niedzwiedzka K."/>
            <person name="Martijn J."/>
            <person name="Lind A.E."/>
            <person name="van Eijk R."/>
            <person name="Schleper C."/>
            <person name="Guy L."/>
            <person name="Ettema T.J."/>
        </authorList>
    </citation>
    <scope>NUCLEOTIDE SEQUENCE</scope>
</reference>
<sequence>ALTTNDTLIVAFAFKITDTRQYTKIMSMFDGSSRGMGIGYAIDGELRVYRGDTWMTSTYGAEIREDTWYYLQYKVKCHNTTGTYELKINDTTVISMSGIDTKVGANDYHDRVRFGRINQTVDFYIDDFSVCDGSGSVNNDFIGNTRIVMLNPDGDDTANWGTVSPGPNHFDAVNEDEADDDTSYVQDSTTTITDLYDYEALPTLGDIVGIQTNTDCRDTDGTPFDLITPIESNSSQYDDSAQTIGTTDYVTLIRVAEADPDTGNAWTEAGLNAAKFGVKVG</sequence>